<proteinExistence type="predicted"/>
<dbReference type="EMBL" id="LUEZ02000085">
    <property type="protein sequence ID" value="RDB19041.1"/>
    <property type="molecule type" value="Genomic_DNA"/>
</dbReference>
<keyword evidence="1" id="KW-0472">Membrane</keyword>
<sequence>MQSSSNLPQELLDKIIDDIHDEKEILKHCALTSRCLLHCSQSHLFSSIRLSNDTLVHRLHDVLTDNPIISKHVHELELNPRHWIISSETSLVPLLRMFTSLKSLKVAAPGHVHLTWNSEIPQMTTNAIMYLLNLPSFIIFEVFMMLNVPLGLFTVRQHMKSLRFKNVTFAPFVGSDIPEMTAEQLRLNMWHAEFCVDQHSVALLTRPGALFAQIEVLIIERPKHGPRLVSQIFNASAHSLRTIELCSIFEDRLVDPRGSYPIFDFGSMPNLSHVILRATISNSTPSVFKLEYDTALTDFRHFLSANCSVARIPRLTFAIRGVHYNRLAAPLWPLSILPMLNLFSQWAVIDRVLDQCRGTMKTPFCLEIMLDMYGRIPLDEVHGSQAAWVSGVSSQMPLTSKKGELVCKITRSP</sequence>
<keyword evidence="1" id="KW-1133">Transmembrane helix</keyword>
<evidence type="ECO:0000313" key="2">
    <source>
        <dbReference type="EMBL" id="RDB19041.1"/>
    </source>
</evidence>
<dbReference type="Proteomes" id="UP000076154">
    <property type="component" value="Unassembled WGS sequence"/>
</dbReference>
<keyword evidence="3" id="KW-1185">Reference proteome</keyword>
<evidence type="ECO:0000256" key="1">
    <source>
        <dbReference type="SAM" id="Phobius"/>
    </source>
</evidence>
<gene>
    <name evidence="2" type="ORF">Hypma_014400</name>
</gene>
<comment type="caution">
    <text evidence="2">The sequence shown here is derived from an EMBL/GenBank/DDBJ whole genome shotgun (WGS) entry which is preliminary data.</text>
</comment>
<keyword evidence="1" id="KW-0812">Transmembrane</keyword>
<evidence type="ECO:0000313" key="3">
    <source>
        <dbReference type="Proteomes" id="UP000076154"/>
    </source>
</evidence>
<reference evidence="2" key="1">
    <citation type="submission" date="2018-04" db="EMBL/GenBank/DDBJ databases">
        <title>Whole genome sequencing of Hypsizygus marmoreus.</title>
        <authorList>
            <person name="Choi I.-G."/>
            <person name="Min B."/>
            <person name="Kim J.-G."/>
            <person name="Kim S."/>
            <person name="Oh Y.-L."/>
            <person name="Kong W.-S."/>
            <person name="Park H."/>
            <person name="Jeong J."/>
            <person name="Song E.-S."/>
        </authorList>
    </citation>
    <scope>NUCLEOTIDE SEQUENCE [LARGE SCALE GENOMIC DNA]</scope>
    <source>
        <strain evidence="2">51987-8</strain>
    </source>
</reference>
<name>A0A369JAE5_HYPMA</name>
<accession>A0A369JAE5</accession>
<feature type="transmembrane region" description="Helical" evidence="1">
    <location>
        <begin position="127"/>
        <end position="155"/>
    </location>
</feature>
<dbReference type="OrthoDB" id="2745898at2759"/>
<evidence type="ECO:0008006" key="4">
    <source>
        <dbReference type="Google" id="ProtNLM"/>
    </source>
</evidence>
<protein>
    <recommendedName>
        <fullName evidence="4">F-box domain-containing protein</fullName>
    </recommendedName>
</protein>
<organism evidence="2 3">
    <name type="scientific">Hypsizygus marmoreus</name>
    <name type="common">White beech mushroom</name>
    <name type="synonym">Agaricus marmoreus</name>
    <dbReference type="NCBI Taxonomy" id="39966"/>
    <lineage>
        <taxon>Eukaryota</taxon>
        <taxon>Fungi</taxon>
        <taxon>Dikarya</taxon>
        <taxon>Basidiomycota</taxon>
        <taxon>Agaricomycotina</taxon>
        <taxon>Agaricomycetes</taxon>
        <taxon>Agaricomycetidae</taxon>
        <taxon>Agaricales</taxon>
        <taxon>Tricholomatineae</taxon>
        <taxon>Lyophyllaceae</taxon>
        <taxon>Hypsizygus</taxon>
    </lineage>
</organism>
<dbReference type="InParanoid" id="A0A369JAE5"/>
<dbReference type="AlphaFoldDB" id="A0A369JAE5"/>